<proteinExistence type="predicted"/>
<evidence type="ECO:0000313" key="1">
    <source>
        <dbReference type="EMBL" id="RHB71055.1"/>
    </source>
</evidence>
<dbReference type="EMBL" id="QSHA01000011">
    <property type="protein sequence ID" value="RHB71055.1"/>
    <property type="molecule type" value="Genomic_DNA"/>
</dbReference>
<reference evidence="1 2" key="1">
    <citation type="submission" date="2018-08" db="EMBL/GenBank/DDBJ databases">
        <title>A genome reference for cultivated species of the human gut microbiota.</title>
        <authorList>
            <person name="Zou Y."/>
            <person name="Xue W."/>
            <person name="Luo G."/>
        </authorList>
    </citation>
    <scope>NUCLEOTIDE SEQUENCE [LARGE SCALE GENOMIC DNA]</scope>
    <source>
        <strain evidence="1 2">AM39-1</strain>
    </source>
</reference>
<accession>A0A413X4P7</accession>
<gene>
    <name evidence="1" type="ORF">DW873_14315</name>
</gene>
<evidence type="ECO:0000313" key="2">
    <source>
        <dbReference type="Proteomes" id="UP000286114"/>
    </source>
</evidence>
<comment type="caution">
    <text evidence="1">The sequence shown here is derived from an EMBL/GenBank/DDBJ whole genome shotgun (WGS) entry which is preliminary data.</text>
</comment>
<sequence>MWFCGWEIYTEPYSVVYLDTLSRILRVPQSYSEIPPLQKVFWEGDGLWRLDSLKQMLWGVEMLLQNEMKN</sequence>
<dbReference type="AlphaFoldDB" id="A0A413X4P7"/>
<dbReference type="Proteomes" id="UP000286114">
    <property type="component" value="Unassembled WGS sequence"/>
</dbReference>
<name>A0A413X4P7_BACUN</name>
<organism evidence="1 2">
    <name type="scientific">Bacteroides uniformis</name>
    <dbReference type="NCBI Taxonomy" id="820"/>
    <lineage>
        <taxon>Bacteria</taxon>
        <taxon>Pseudomonadati</taxon>
        <taxon>Bacteroidota</taxon>
        <taxon>Bacteroidia</taxon>
        <taxon>Bacteroidales</taxon>
        <taxon>Bacteroidaceae</taxon>
        <taxon>Bacteroides</taxon>
    </lineage>
</organism>
<protein>
    <submittedName>
        <fullName evidence="1">Uncharacterized protein</fullName>
    </submittedName>
</protein>